<proteinExistence type="predicted"/>
<evidence type="ECO:0000313" key="2">
    <source>
        <dbReference type="Proteomes" id="UP000245207"/>
    </source>
</evidence>
<gene>
    <name evidence="1" type="ORF">CTI12_AA083950</name>
</gene>
<protein>
    <submittedName>
        <fullName evidence="1">Villin/Gelsolin</fullName>
    </submittedName>
</protein>
<organism evidence="1 2">
    <name type="scientific">Artemisia annua</name>
    <name type="common">Sweet wormwood</name>
    <dbReference type="NCBI Taxonomy" id="35608"/>
    <lineage>
        <taxon>Eukaryota</taxon>
        <taxon>Viridiplantae</taxon>
        <taxon>Streptophyta</taxon>
        <taxon>Embryophyta</taxon>
        <taxon>Tracheophyta</taxon>
        <taxon>Spermatophyta</taxon>
        <taxon>Magnoliopsida</taxon>
        <taxon>eudicotyledons</taxon>
        <taxon>Gunneridae</taxon>
        <taxon>Pentapetalae</taxon>
        <taxon>asterids</taxon>
        <taxon>campanulids</taxon>
        <taxon>Asterales</taxon>
        <taxon>Asteraceae</taxon>
        <taxon>Asteroideae</taxon>
        <taxon>Anthemideae</taxon>
        <taxon>Artemisiinae</taxon>
        <taxon>Artemisia</taxon>
    </lineage>
</organism>
<name>A0A2U1Q289_ARTAN</name>
<comment type="caution">
    <text evidence="1">The sequence shown here is derived from an EMBL/GenBank/DDBJ whole genome shotgun (WGS) entry which is preliminary data.</text>
</comment>
<dbReference type="EMBL" id="PKPP01000493">
    <property type="protein sequence ID" value="PWA92072.1"/>
    <property type="molecule type" value="Genomic_DNA"/>
</dbReference>
<dbReference type="AlphaFoldDB" id="A0A2U1Q289"/>
<dbReference type="OrthoDB" id="1704390at2759"/>
<reference evidence="1 2" key="1">
    <citation type="journal article" date="2018" name="Mol. Plant">
        <title>The genome of Artemisia annua provides insight into the evolution of Asteraceae family and artemisinin biosynthesis.</title>
        <authorList>
            <person name="Shen Q."/>
            <person name="Zhang L."/>
            <person name="Liao Z."/>
            <person name="Wang S."/>
            <person name="Yan T."/>
            <person name="Shi P."/>
            <person name="Liu M."/>
            <person name="Fu X."/>
            <person name="Pan Q."/>
            <person name="Wang Y."/>
            <person name="Lv Z."/>
            <person name="Lu X."/>
            <person name="Zhang F."/>
            <person name="Jiang W."/>
            <person name="Ma Y."/>
            <person name="Chen M."/>
            <person name="Hao X."/>
            <person name="Li L."/>
            <person name="Tang Y."/>
            <person name="Lv G."/>
            <person name="Zhou Y."/>
            <person name="Sun X."/>
            <person name="Brodelius P.E."/>
            <person name="Rose J.K.C."/>
            <person name="Tang K."/>
        </authorList>
    </citation>
    <scope>NUCLEOTIDE SEQUENCE [LARGE SCALE GENOMIC DNA]</scope>
    <source>
        <strain evidence="2">cv. Huhao1</strain>
        <tissue evidence="1">Leaf</tissue>
    </source>
</reference>
<sequence length="285" mass="31819">MTTSSTSSDGIWPCPFRRFHCCPDGEVGNKGIARLISHLKRLHLSTDERKCVLREAISTDHGLYMAVEETLKLFDQWLCGKCMTLHAVSRACHHQDGLVHFVEGSDDMSGYIVGISNPSNKESETKVTEGLVLDTELLDCVFKIPITTFKSIPHGCRLAFSQALITVLYKVVAQPDSVDVWVRLLLFPRCTLQLCRPKNRHERRSGNRKSLQQSSILKSLATWGKDDGITILVNSMLNGSGLKSFGQGGGDFLEERTTCNTNIRQCLRKGRSGSQRVKSTRMLSF</sequence>
<dbReference type="Proteomes" id="UP000245207">
    <property type="component" value="Unassembled WGS sequence"/>
</dbReference>
<evidence type="ECO:0000313" key="1">
    <source>
        <dbReference type="EMBL" id="PWA92072.1"/>
    </source>
</evidence>
<keyword evidence="2" id="KW-1185">Reference proteome</keyword>
<accession>A0A2U1Q289</accession>